<dbReference type="OMA" id="WVHEIRD"/>
<evidence type="ECO:0000313" key="16">
    <source>
        <dbReference type="Proteomes" id="UP000006671"/>
    </source>
</evidence>
<evidence type="ECO:0000256" key="11">
    <source>
        <dbReference type="ARBA" id="ARBA00047904"/>
    </source>
</evidence>
<keyword evidence="7" id="KW-0067">ATP-binding</keyword>
<dbReference type="CDD" id="cd00776">
    <property type="entry name" value="AsxRS_core"/>
    <property type="match status" value="1"/>
</dbReference>
<dbReference type="Pfam" id="PF01336">
    <property type="entry name" value="tRNA_anti-codon"/>
    <property type="match status" value="1"/>
</dbReference>
<organism evidence="16">
    <name type="scientific">Naegleria gruberi</name>
    <name type="common">Amoeba</name>
    <dbReference type="NCBI Taxonomy" id="5762"/>
    <lineage>
        <taxon>Eukaryota</taxon>
        <taxon>Discoba</taxon>
        <taxon>Heterolobosea</taxon>
        <taxon>Tetramitia</taxon>
        <taxon>Eutetramitia</taxon>
        <taxon>Vahlkampfiidae</taxon>
        <taxon>Naegleria</taxon>
    </lineage>
</organism>
<keyword evidence="4" id="KW-0963">Cytoplasm</keyword>
<evidence type="ECO:0000256" key="10">
    <source>
        <dbReference type="ARBA" id="ARBA00033155"/>
    </source>
</evidence>
<dbReference type="PANTHER" id="PTHR43450">
    <property type="entry name" value="ASPARTYL-TRNA SYNTHETASE"/>
    <property type="match status" value="1"/>
</dbReference>
<dbReference type="AlphaFoldDB" id="D2VME1"/>
<dbReference type="FunFam" id="3.30.930.10:FF:000013">
    <property type="entry name" value="Aspartate--tRNA ligase, cytoplasmic"/>
    <property type="match status" value="1"/>
</dbReference>
<dbReference type="InterPro" id="IPR002312">
    <property type="entry name" value="Asp/Asn-tRNA-synth_IIb"/>
</dbReference>
<keyword evidence="12" id="KW-0175">Coiled coil</keyword>
<keyword evidence="6" id="KW-0547">Nucleotide-binding</keyword>
<evidence type="ECO:0000313" key="15">
    <source>
        <dbReference type="EMBL" id="EFC42045.1"/>
    </source>
</evidence>
<keyword evidence="8" id="KW-0648">Protein biosynthesis</keyword>
<name>D2VME1_NAEGR</name>
<proteinExistence type="inferred from homology"/>
<comment type="subcellular location">
    <subcellularLocation>
        <location evidence="1">Cytoplasm</location>
    </subcellularLocation>
</comment>
<dbReference type="Gene3D" id="3.30.930.10">
    <property type="entry name" value="Bira Bifunctional Protein, Domain 2"/>
    <property type="match status" value="1"/>
</dbReference>
<dbReference type="GO" id="GO:0017101">
    <property type="term" value="C:aminoacyl-tRNA synthetase multienzyme complex"/>
    <property type="evidence" value="ECO:0007669"/>
    <property type="project" value="TreeGrafter"/>
</dbReference>
<evidence type="ECO:0000256" key="6">
    <source>
        <dbReference type="ARBA" id="ARBA00022741"/>
    </source>
</evidence>
<dbReference type="HAMAP" id="MF_02075">
    <property type="entry name" value="Asp_tRNA_synth_type2"/>
    <property type="match status" value="1"/>
</dbReference>
<gene>
    <name evidence="15" type="ORF">NAEGRDRAFT_82693</name>
</gene>
<dbReference type="NCBIfam" id="TIGR00458">
    <property type="entry name" value="aspS_nondisc"/>
    <property type="match status" value="1"/>
</dbReference>
<dbReference type="InParanoid" id="D2VME1"/>
<dbReference type="InterPro" id="IPR045864">
    <property type="entry name" value="aa-tRNA-synth_II/BPL/LPL"/>
</dbReference>
<dbReference type="FunCoup" id="D2VME1">
    <property type="interactions" value="569"/>
</dbReference>
<dbReference type="Pfam" id="PF00152">
    <property type="entry name" value="tRNA-synt_2"/>
    <property type="match status" value="1"/>
</dbReference>
<dbReference type="InterPro" id="IPR006195">
    <property type="entry name" value="aa-tRNA-synth_II"/>
</dbReference>
<dbReference type="InterPro" id="IPR004523">
    <property type="entry name" value="Asp-tRNA_synthase_2"/>
</dbReference>
<evidence type="ECO:0000256" key="2">
    <source>
        <dbReference type="ARBA" id="ARBA00005312"/>
    </source>
</evidence>
<dbReference type="OrthoDB" id="372395at2759"/>
<dbReference type="InterPro" id="IPR004364">
    <property type="entry name" value="Aa-tRNA-synt_II"/>
</dbReference>
<evidence type="ECO:0000256" key="9">
    <source>
        <dbReference type="ARBA" id="ARBA00023146"/>
    </source>
</evidence>
<dbReference type="InterPro" id="IPR004365">
    <property type="entry name" value="NA-bd_OB_tRNA"/>
</dbReference>
<keyword evidence="16" id="KW-1185">Reference proteome</keyword>
<dbReference type="EC" id="6.1.1.12" evidence="3"/>
<evidence type="ECO:0000256" key="4">
    <source>
        <dbReference type="ARBA" id="ARBA00022490"/>
    </source>
</evidence>
<dbReference type="PROSITE" id="PS50862">
    <property type="entry name" value="AA_TRNA_LIGASE_II"/>
    <property type="match status" value="1"/>
</dbReference>
<dbReference type="GO" id="GO:0005829">
    <property type="term" value="C:cytosol"/>
    <property type="evidence" value="ECO:0007669"/>
    <property type="project" value="TreeGrafter"/>
</dbReference>
<dbReference type="InterPro" id="IPR012340">
    <property type="entry name" value="NA-bd_OB-fold"/>
</dbReference>
<comment type="catalytic activity">
    <reaction evidence="11">
        <text>tRNA(Asp) + L-aspartate + ATP = L-aspartyl-tRNA(Asp) + AMP + diphosphate</text>
        <dbReference type="Rhea" id="RHEA:19649"/>
        <dbReference type="Rhea" id="RHEA-COMP:9660"/>
        <dbReference type="Rhea" id="RHEA-COMP:9678"/>
        <dbReference type="ChEBI" id="CHEBI:29991"/>
        <dbReference type="ChEBI" id="CHEBI:30616"/>
        <dbReference type="ChEBI" id="CHEBI:33019"/>
        <dbReference type="ChEBI" id="CHEBI:78442"/>
        <dbReference type="ChEBI" id="CHEBI:78516"/>
        <dbReference type="ChEBI" id="CHEBI:456215"/>
        <dbReference type="EC" id="6.1.1.12"/>
    </reaction>
</comment>
<dbReference type="KEGG" id="ngr:NAEGRDRAFT_82693"/>
<dbReference type="NCBIfam" id="NF003483">
    <property type="entry name" value="PRK05159.1"/>
    <property type="match status" value="1"/>
</dbReference>
<dbReference type="GeneID" id="8851588"/>
<dbReference type="CDD" id="cd04320">
    <property type="entry name" value="AspRS_cyto_N"/>
    <property type="match status" value="1"/>
</dbReference>
<comment type="similarity">
    <text evidence="2">Belongs to the class-II aminoacyl-tRNA synthetase family. Type 2 subfamily.</text>
</comment>
<evidence type="ECO:0000259" key="14">
    <source>
        <dbReference type="PROSITE" id="PS50862"/>
    </source>
</evidence>
<evidence type="ECO:0000256" key="7">
    <source>
        <dbReference type="ARBA" id="ARBA00022840"/>
    </source>
</evidence>
<dbReference type="GO" id="GO:0006422">
    <property type="term" value="P:aspartyl-tRNA aminoacylation"/>
    <property type="evidence" value="ECO:0007669"/>
    <property type="project" value="InterPro"/>
</dbReference>
<reference evidence="15 16" key="1">
    <citation type="journal article" date="2010" name="Cell">
        <title>The genome of Naegleria gruberi illuminates early eukaryotic versatility.</title>
        <authorList>
            <person name="Fritz-Laylin L.K."/>
            <person name="Prochnik S.E."/>
            <person name="Ginger M.L."/>
            <person name="Dacks J.B."/>
            <person name="Carpenter M.L."/>
            <person name="Field M.C."/>
            <person name="Kuo A."/>
            <person name="Paredez A."/>
            <person name="Chapman J."/>
            <person name="Pham J."/>
            <person name="Shu S."/>
            <person name="Neupane R."/>
            <person name="Cipriano M."/>
            <person name="Mancuso J."/>
            <person name="Tu H."/>
            <person name="Salamov A."/>
            <person name="Lindquist E."/>
            <person name="Shapiro H."/>
            <person name="Lucas S."/>
            <person name="Grigoriev I.V."/>
            <person name="Cande W.Z."/>
            <person name="Fulton C."/>
            <person name="Rokhsar D.S."/>
            <person name="Dawson S.C."/>
        </authorList>
    </citation>
    <scope>NUCLEOTIDE SEQUENCE [LARGE SCALE GENOMIC DNA]</scope>
    <source>
        <strain evidence="15 16">NEG-M</strain>
    </source>
</reference>
<dbReference type="GO" id="GO:0004815">
    <property type="term" value="F:aspartate-tRNA ligase activity"/>
    <property type="evidence" value="ECO:0007669"/>
    <property type="project" value="UniProtKB-EC"/>
</dbReference>
<evidence type="ECO:0000256" key="12">
    <source>
        <dbReference type="SAM" id="Coils"/>
    </source>
</evidence>
<dbReference type="RefSeq" id="XP_002674789.1">
    <property type="nucleotide sequence ID" value="XM_002674743.1"/>
</dbReference>
<evidence type="ECO:0000256" key="3">
    <source>
        <dbReference type="ARBA" id="ARBA00012841"/>
    </source>
</evidence>
<dbReference type="PRINTS" id="PR01042">
    <property type="entry name" value="TRNASYNTHASP"/>
</dbReference>
<accession>D2VME1</accession>
<keyword evidence="9 15" id="KW-0030">Aminoacyl-tRNA synthetase</keyword>
<evidence type="ECO:0000256" key="1">
    <source>
        <dbReference type="ARBA" id="ARBA00004496"/>
    </source>
</evidence>
<keyword evidence="5" id="KW-0436">Ligase</keyword>
<dbReference type="Gene3D" id="2.40.50.140">
    <property type="entry name" value="Nucleic acid-binding proteins"/>
    <property type="match status" value="1"/>
</dbReference>
<evidence type="ECO:0000256" key="5">
    <source>
        <dbReference type="ARBA" id="ARBA00022598"/>
    </source>
</evidence>
<feature type="domain" description="Aminoacyl-transfer RNA synthetases class-II family profile" evidence="14">
    <location>
        <begin position="255"/>
        <end position="554"/>
    </location>
</feature>
<evidence type="ECO:0000256" key="8">
    <source>
        <dbReference type="ARBA" id="ARBA00022917"/>
    </source>
</evidence>
<feature type="compositionally biased region" description="Basic and acidic residues" evidence="13">
    <location>
        <begin position="14"/>
        <end position="47"/>
    </location>
</feature>
<dbReference type="EMBL" id="GG738882">
    <property type="protein sequence ID" value="EFC42045.1"/>
    <property type="molecule type" value="Genomic_DNA"/>
</dbReference>
<dbReference type="GO" id="GO:0003723">
    <property type="term" value="F:RNA binding"/>
    <property type="evidence" value="ECO:0007669"/>
    <property type="project" value="TreeGrafter"/>
</dbReference>
<feature type="coiled-coil region" evidence="12">
    <location>
        <begin position="202"/>
        <end position="229"/>
    </location>
</feature>
<evidence type="ECO:0000256" key="13">
    <source>
        <dbReference type="SAM" id="MobiDB-lite"/>
    </source>
</evidence>
<dbReference type="GO" id="GO:0005524">
    <property type="term" value="F:ATP binding"/>
    <property type="evidence" value="ECO:0007669"/>
    <property type="project" value="UniProtKB-KW"/>
</dbReference>
<dbReference type="STRING" id="5762.D2VME1"/>
<sequence length="562" mass="64139">MSEPTETPVAASTEETKKLTPEEKKALKEQAKREQDEKKRQRQLKREEQQKAALKAQVVELTEEEFLQQSKNFGHVPIIRSTFKTEITFDRIRDLDASKEGSVVTVRSRIHNVTGKGKACFITLREGCFSVQATLFAENEEEAAMAKYAQKLSKESVIQLVGTIVKVEQKVEKATQQDVEIKIKKIYCISSAAGLPIQIEDCMRVETKEEQMKANMAELEEEKEGDENAPKAVGQKHRLDNRVIDMRAPAQLAIFKIQSAMGRYFREFLYTLDFTEIHTPKLIATASEGGADVFKVGYFNGAAYLAQSPQLYKQMAIIGDLERVFEIGPVFRAEKSFTHRHLTEFVGLDLEMAIKSHYTEALEVIDKMFIYIFNRLETEFAKELEIIRAQYPFESITYNQKTNLRMPYSEAIALLNEKHNLGLASDEDINSSQERMLGEIIKEKYNTDFFMVDKFPMKLRPFYTMPCPEDPTLSNSYDIYLRGEEISSGAQRIHDPELLQKVANEKGVDLTPIQPYVDAFKYGAWPHAGCGIGLERIVMLYLGLGNVRKTSMFPRDPNRVTP</sequence>
<dbReference type="Proteomes" id="UP000006671">
    <property type="component" value="Unassembled WGS sequence"/>
</dbReference>
<protein>
    <recommendedName>
        <fullName evidence="3">aspartate--tRNA ligase</fullName>
        <ecNumber evidence="3">6.1.1.12</ecNumber>
    </recommendedName>
    <alternativeName>
        <fullName evidence="10">Aspartyl-tRNA synthetase</fullName>
    </alternativeName>
</protein>
<dbReference type="PANTHER" id="PTHR43450:SF1">
    <property type="entry name" value="ASPARTATE--TRNA LIGASE, CYTOPLASMIC"/>
    <property type="match status" value="1"/>
</dbReference>
<dbReference type="eggNOG" id="KOG0556">
    <property type="taxonomic scope" value="Eukaryota"/>
</dbReference>
<dbReference type="VEuPathDB" id="AmoebaDB:NAEGRDRAFT_82693"/>
<dbReference type="SUPFAM" id="SSF55681">
    <property type="entry name" value="Class II aaRS and biotin synthetases"/>
    <property type="match status" value="1"/>
</dbReference>
<dbReference type="SUPFAM" id="SSF50249">
    <property type="entry name" value="Nucleic acid-binding proteins"/>
    <property type="match status" value="1"/>
</dbReference>
<feature type="region of interest" description="Disordered" evidence="13">
    <location>
        <begin position="1"/>
        <end position="47"/>
    </location>
</feature>